<dbReference type="EMBL" id="CP001110">
    <property type="protein sequence ID" value="ACF42981.1"/>
    <property type="molecule type" value="Genomic_DNA"/>
</dbReference>
<dbReference type="eggNOG" id="COG2227">
    <property type="taxonomic scope" value="Bacteria"/>
</dbReference>
<dbReference type="AlphaFoldDB" id="B4SDZ0"/>
<keyword evidence="1" id="KW-0489">Methyltransferase</keyword>
<keyword evidence="1" id="KW-0808">Transferase</keyword>
<proteinExistence type="predicted"/>
<dbReference type="RefSeq" id="WP_012507476.1">
    <property type="nucleotide sequence ID" value="NC_011060.1"/>
</dbReference>
<evidence type="ECO:0000313" key="2">
    <source>
        <dbReference type="Proteomes" id="UP000002724"/>
    </source>
</evidence>
<evidence type="ECO:0000313" key="1">
    <source>
        <dbReference type="EMBL" id="ACF42981.1"/>
    </source>
</evidence>
<dbReference type="STRING" id="324925.Ppha_0686"/>
<dbReference type="HOGENOM" id="CLU_082963_2_0_10"/>
<dbReference type="KEGG" id="pph:Ppha_0686"/>
<organism evidence="1 2">
    <name type="scientific">Pelodictyon phaeoclathratiforme (strain DSM 5477 / BU-1)</name>
    <dbReference type="NCBI Taxonomy" id="324925"/>
    <lineage>
        <taxon>Bacteria</taxon>
        <taxon>Pseudomonadati</taxon>
        <taxon>Chlorobiota</taxon>
        <taxon>Chlorobiia</taxon>
        <taxon>Chlorobiales</taxon>
        <taxon>Chlorobiaceae</taxon>
        <taxon>Chlorobium/Pelodictyon group</taxon>
        <taxon>Pelodictyon</taxon>
    </lineage>
</organism>
<accession>B4SDZ0</accession>
<name>B4SDZ0_PELPB</name>
<dbReference type="OrthoDB" id="9784229at2"/>
<dbReference type="InterPro" id="IPR019410">
    <property type="entry name" value="Methyltransf_16"/>
</dbReference>
<dbReference type="Proteomes" id="UP000002724">
    <property type="component" value="Chromosome"/>
</dbReference>
<dbReference type="SUPFAM" id="SSF53335">
    <property type="entry name" value="S-adenosyl-L-methionine-dependent methyltransferases"/>
    <property type="match status" value="1"/>
</dbReference>
<dbReference type="GO" id="GO:0032259">
    <property type="term" value="P:methylation"/>
    <property type="evidence" value="ECO:0007669"/>
    <property type="project" value="UniProtKB-KW"/>
</dbReference>
<dbReference type="PANTHER" id="PTHR14614">
    <property type="entry name" value="HEPATOCELLULAR CARCINOMA-ASSOCIATED ANTIGEN"/>
    <property type="match status" value="1"/>
</dbReference>
<dbReference type="PANTHER" id="PTHR14614:SF132">
    <property type="entry name" value="PROTEIN-LYSINE METHYLTRANSFERASE C42C1.13"/>
    <property type="match status" value="1"/>
</dbReference>
<dbReference type="InterPro" id="IPR029063">
    <property type="entry name" value="SAM-dependent_MTases_sf"/>
</dbReference>
<dbReference type="GO" id="GO:0008168">
    <property type="term" value="F:methyltransferase activity"/>
    <property type="evidence" value="ECO:0007669"/>
    <property type="project" value="UniProtKB-KW"/>
</dbReference>
<dbReference type="CDD" id="cd02440">
    <property type="entry name" value="AdoMet_MTases"/>
    <property type="match status" value="1"/>
</dbReference>
<sequence>MGISRDGEGLELQRLYDTLAAEYDLAETSYIFGEQPFRFLSVLDSYALLDRISPEEFVKDEQMPYWAEIWPSAITLSSFIADELPLEGLRVIEIGAGVGMASVVAAWKGASVLATDYSLEALRFVRYNALKNRVKLESERLDWRLVQCSERFDLLFAADVLYERVNLLPIVTAIDKLLKPDGVAYLADPRRRLAEQFLELAAENNFLITPFQRKYSGGSKTVAVNIYKMQRQSTDR</sequence>
<keyword evidence="2" id="KW-1185">Reference proteome</keyword>
<gene>
    <name evidence="1" type="ordered locus">Ppha_0686</name>
</gene>
<dbReference type="Pfam" id="PF10294">
    <property type="entry name" value="Methyltransf_16"/>
    <property type="match status" value="1"/>
</dbReference>
<reference evidence="1 2" key="1">
    <citation type="submission" date="2008-06" db="EMBL/GenBank/DDBJ databases">
        <title>Complete sequence of Pelodictyon phaeoclathratiforme BU-1.</title>
        <authorList>
            <consortium name="US DOE Joint Genome Institute"/>
            <person name="Lucas S."/>
            <person name="Copeland A."/>
            <person name="Lapidus A."/>
            <person name="Glavina del Rio T."/>
            <person name="Dalin E."/>
            <person name="Tice H."/>
            <person name="Bruce D."/>
            <person name="Goodwin L."/>
            <person name="Pitluck S."/>
            <person name="Schmutz J."/>
            <person name="Larimer F."/>
            <person name="Land M."/>
            <person name="Hauser L."/>
            <person name="Kyrpides N."/>
            <person name="Mikhailova N."/>
            <person name="Liu Z."/>
            <person name="Li T."/>
            <person name="Zhao F."/>
            <person name="Overmann J."/>
            <person name="Bryant D.A."/>
            <person name="Richardson P."/>
        </authorList>
    </citation>
    <scope>NUCLEOTIDE SEQUENCE [LARGE SCALE GENOMIC DNA]</scope>
    <source>
        <strain evidence="2">DSM 5477 / BU-1</strain>
    </source>
</reference>
<protein>
    <submittedName>
        <fullName evidence="1">Methyltransferase type 12</fullName>
    </submittedName>
</protein>
<dbReference type="Gene3D" id="3.40.50.150">
    <property type="entry name" value="Vaccinia Virus protein VP39"/>
    <property type="match status" value="1"/>
</dbReference>